<feature type="transmembrane region" description="Helical" evidence="8">
    <location>
        <begin position="672"/>
        <end position="695"/>
    </location>
</feature>
<protein>
    <recommendedName>
        <fullName evidence="11">Polyamine transport protein</fullName>
    </recommendedName>
</protein>
<dbReference type="SUPFAM" id="SSF103473">
    <property type="entry name" value="MFS general substrate transporter"/>
    <property type="match status" value="1"/>
</dbReference>
<feature type="transmembrane region" description="Helical" evidence="8">
    <location>
        <begin position="748"/>
        <end position="770"/>
    </location>
</feature>
<evidence type="ECO:0000313" key="9">
    <source>
        <dbReference type="EMBL" id="KAH6697154.1"/>
    </source>
</evidence>
<name>A0A9P8VPA3_9PEZI</name>
<feature type="compositionally biased region" description="Basic and acidic residues" evidence="7">
    <location>
        <begin position="173"/>
        <end position="189"/>
    </location>
</feature>
<evidence type="ECO:0000256" key="1">
    <source>
        <dbReference type="ARBA" id="ARBA00004651"/>
    </source>
</evidence>
<evidence type="ECO:0000256" key="3">
    <source>
        <dbReference type="ARBA" id="ARBA00022475"/>
    </source>
</evidence>
<dbReference type="GO" id="GO:0022857">
    <property type="term" value="F:transmembrane transporter activity"/>
    <property type="evidence" value="ECO:0007669"/>
    <property type="project" value="TreeGrafter"/>
</dbReference>
<dbReference type="PANTHER" id="PTHR23502:SF186">
    <property type="entry name" value="MAJOR FACILITATOR SUPERFAMILY (MFS) PROFILE DOMAIN-CONTAINING PROTEIN"/>
    <property type="match status" value="1"/>
</dbReference>
<accession>A0A9P8VPA3</accession>
<dbReference type="PANTHER" id="PTHR23502">
    <property type="entry name" value="MAJOR FACILITATOR SUPERFAMILY"/>
    <property type="match status" value="1"/>
</dbReference>
<feature type="compositionally biased region" description="Low complexity" evidence="7">
    <location>
        <begin position="48"/>
        <end position="58"/>
    </location>
</feature>
<gene>
    <name evidence="9" type="ORF">F5X68DRAFT_162894</name>
</gene>
<feature type="transmembrane region" description="Helical" evidence="8">
    <location>
        <begin position="1029"/>
        <end position="1050"/>
    </location>
</feature>
<feature type="transmembrane region" description="Helical" evidence="8">
    <location>
        <begin position="1062"/>
        <end position="1083"/>
    </location>
</feature>
<keyword evidence="3" id="KW-1003">Cell membrane</keyword>
<feature type="transmembrane region" description="Helical" evidence="8">
    <location>
        <begin position="858"/>
        <end position="881"/>
    </location>
</feature>
<feature type="transmembrane region" description="Helical" evidence="8">
    <location>
        <begin position="946"/>
        <end position="965"/>
    </location>
</feature>
<feature type="transmembrane region" description="Helical" evidence="8">
    <location>
        <begin position="971"/>
        <end position="989"/>
    </location>
</feature>
<evidence type="ECO:0000313" key="10">
    <source>
        <dbReference type="Proteomes" id="UP000770015"/>
    </source>
</evidence>
<feature type="transmembrane region" description="Helical" evidence="8">
    <location>
        <begin position="893"/>
        <end position="911"/>
    </location>
</feature>
<reference evidence="9" key="1">
    <citation type="journal article" date="2021" name="Nat. Commun.">
        <title>Genetic determinants of endophytism in the Arabidopsis root mycobiome.</title>
        <authorList>
            <person name="Mesny F."/>
            <person name="Miyauchi S."/>
            <person name="Thiergart T."/>
            <person name="Pickel B."/>
            <person name="Atanasova L."/>
            <person name="Karlsson M."/>
            <person name="Huettel B."/>
            <person name="Barry K.W."/>
            <person name="Haridas S."/>
            <person name="Chen C."/>
            <person name="Bauer D."/>
            <person name="Andreopoulos W."/>
            <person name="Pangilinan J."/>
            <person name="LaButti K."/>
            <person name="Riley R."/>
            <person name="Lipzen A."/>
            <person name="Clum A."/>
            <person name="Drula E."/>
            <person name="Henrissat B."/>
            <person name="Kohler A."/>
            <person name="Grigoriev I.V."/>
            <person name="Martin F.M."/>
            <person name="Hacquard S."/>
        </authorList>
    </citation>
    <scope>NUCLEOTIDE SEQUENCE</scope>
    <source>
        <strain evidence="9">MPI-SDFR-AT-0117</strain>
    </source>
</reference>
<evidence type="ECO:0000256" key="8">
    <source>
        <dbReference type="SAM" id="Phobius"/>
    </source>
</evidence>
<feature type="region of interest" description="Disordered" evidence="7">
    <location>
        <begin position="1"/>
        <end position="61"/>
    </location>
</feature>
<feature type="region of interest" description="Disordered" evidence="7">
    <location>
        <begin position="368"/>
        <end position="444"/>
    </location>
</feature>
<dbReference type="OrthoDB" id="10250282at2759"/>
<feature type="region of interest" description="Disordered" evidence="7">
    <location>
        <begin position="167"/>
        <end position="189"/>
    </location>
</feature>
<dbReference type="Proteomes" id="UP000770015">
    <property type="component" value="Unassembled WGS sequence"/>
</dbReference>
<proteinExistence type="predicted"/>
<sequence length="1316" mass="143216">MFTASRHRSITPDPEALPPTGPPSSAWKRLTTRSYRSVENLKVPTPESPASESSSSSSVRTAILAGPSALQASEPAVSAGHMFSQLFSITNHPALGSGEAALTGDFDETPAPSARPSFENMAADRIKERDGDSLSNYSANRSGAFHHALLKTASGRPMLVDKDLPVPPMLSHEPSKEDFGPKDHQEAEDVELPDPKDFEVDRVANSPSPGRIPISGAIKPDATLERICLDPVALHVTDSHASAHHPGLLKGADFCDAGVAGQPLRQRPFSPAPSNALSSGSSEPEIIHARIDRKMSGGDTCTAAIEVPLPKHHGHSHSTKVRPANDQAIYYRHEDLADGHGPHPAISKVRPFDQSFEETQARTIMENTPLMDSSSSHEGHAHSSKVRHMSPLPAEEEDEEPGFQEPSPGFNPRKYSAVNIADPDDAQDVSRKPSENASSPTVDSSLDYKRTAHWLRNLLKYPEDYTPSLTRIPPRKKRSSMSRGGESPPDTDAATQTAPSRSLTTSSTLPPSVQPMTSSSSDKQAYNDAICDIERSTRYVQVPLRGSSMKQRAEHHMSAGGPLEALPQGSHPSSLGGLSADADVIDFRTQYQAAQHGTRPEIVINEHTSTENLHELPFDRPTHEGRQSHRDHNISLRGKSHVSLQGAQAFSLARSRRRQPIARDWSPARKQFAAIVACVSTAVIGILLGIFAGIIPSIQYYILDTSHLTVYGNVGCFAGMAIPTSNPHQEVVDCYDVRRHGGGQGGWIGIWTFSWIGSLGIGFLVGAVVINYLPPVWGFYISIILVAITLVLNTVCPETRRSTYRRSVAEVNTGESTSRRVARGEVMMHRVKTGPRWWGQEVYHGVCLSFEMLRQPGFLVLSLYVGWIYAQVVLLIILLGSLFSRFYRMKSPYVGLLVASLALGALIGIPFQKANLFSRARYRELNTSRMTLDNKVLWTSHMLRRALFAVGLPVAGGLYTALSIGPPVHPSGPAVLAAAIGCLSCLAISECNGLIMETFDTSDLQPGMTGRPRMDSSDKRTNYSAFPRVTAGLAVCHTFAFIFAAGASALGGLLRRNLGQRAATGVVAGILLILTILLLFALVRFKDVQVVPTCRTAEMDRWTQARRESLKRRASMPALDRAATDPFADDEPYRPHIIGNPVAKTRRVNILELGSKTRWNDIRTGNKLIDASQGRNRDALGAGFESINQSAHSLAQGVRSIVSRTSSERSHGGQSGSRRAPQHGSGSKSEVEMNVLQRPPKTMQSLRGRHGQLPSDGYQERECVMGQALPEDRNEDLEIFTSDASGDDELVRHHGAHMFRSKVMPMYEGPGKGKGD</sequence>
<feature type="region of interest" description="Disordered" evidence="7">
    <location>
        <begin position="1195"/>
        <end position="1258"/>
    </location>
</feature>
<keyword evidence="5 8" id="KW-1133">Transmembrane helix</keyword>
<comment type="caution">
    <text evidence="9">The sequence shown here is derived from an EMBL/GenBank/DDBJ whole genome shotgun (WGS) entry which is preliminary data.</text>
</comment>
<feature type="compositionally biased region" description="Low complexity" evidence="7">
    <location>
        <begin position="499"/>
        <end position="511"/>
    </location>
</feature>
<evidence type="ECO:0008006" key="11">
    <source>
        <dbReference type="Google" id="ProtNLM"/>
    </source>
</evidence>
<evidence type="ECO:0000256" key="5">
    <source>
        <dbReference type="ARBA" id="ARBA00022989"/>
    </source>
</evidence>
<dbReference type="EMBL" id="JAGSXJ010000001">
    <property type="protein sequence ID" value="KAH6697154.1"/>
    <property type="molecule type" value="Genomic_DNA"/>
</dbReference>
<dbReference type="Gene3D" id="1.20.1250.20">
    <property type="entry name" value="MFS general substrate transporter like domains"/>
    <property type="match status" value="1"/>
</dbReference>
<feature type="region of interest" description="Disordered" evidence="7">
    <location>
        <begin position="547"/>
        <end position="576"/>
    </location>
</feature>
<evidence type="ECO:0000256" key="2">
    <source>
        <dbReference type="ARBA" id="ARBA00022448"/>
    </source>
</evidence>
<keyword evidence="2" id="KW-0813">Transport</keyword>
<feature type="region of interest" description="Disordered" evidence="7">
    <location>
        <begin position="465"/>
        <end position="525"/>
    </location>
</feature>
<feature type="compositionally biased region" description="Polar residues" evidence="7">
    <location>
        <begin position="514"/>
        <end position="524"/>
    </location>
</feature>
<evidence type="ECO:0000256" key="6">
    <source>
        <dbReference type="ARBA" id="ARBA00023136"/>
    </source>
</evidence>
<keyword evidence="10" id="KW-1185">Reference proteome</keyword>
<dbReference type="GO" id="GO:0005886">
    <property type="term" value="C:plasma membrane"/>
    <property type="evidence" value="ECO:0007669"/>
    <property type="project" value="UniProtKB-SubCell"/>
</dbReference>
<feature type="transmembrane region" description="Helical" evidence="8">
    <location>
        <begin position="776"/>
        <end position="796"/>
    </location>
</feature>
<keyword evidence="4 8" id="KW-0812">Transmembrane</keyword>
<evidence type="ECO:0000256" key="4">
    <source>
        <dbReference type="ARBA" id="ARBA00022692"/>
    </source>
</evidence>
<comment type="subcellular location">
    <subcellularLocation>
        <location evidence="1">Cell membrane</location>
        <topology evidence="1">Multi-pass membrane protein</topology>
    </subcellularLocation>
</comment>
<feature type="compositionally biased region" description="Polar residues" evidence="7">
    <location>
        <begin position="435"/>
        <end position="444"/>
    </location>
</feature>
<keyword evidence="6 8" id="KW-0472">Membrane</keyword>
<organism evidence="9 10">
    <name type="scientific">Plectosphaerella plurivora</name>
    <dbReference type="NCBI Taxonomy" id="936078"/>
    <lineage>
        <taxon>Eukaryota</taxon>
        <taxon>Fungi</taxon>
        <taxon>Dikarya</taxon>
        <taxon>Ascomycota</taxon>
        <taxon>Pezizomycotina</taxon>
        <taxon>Sordariomycetes</taxon>
        <taxon>Hypocreomycetidae</taxon>
        <taxon>Glomerellales</taxon>
        <taxon>Plectosphaerellaceae</taxon>
        <taxon>Plectosphaerella</taxon>
    </lineage>
</organism>
<dbReference type="InterPro" id="IPR036259">
    <property type="entry name" value="MFS_trans_sf"/>
</dbReference>
<evidence type="ECO:0000256" key="7">
    <source>
        <dbReference type="SAM" id="MobiDB-lite"/>
    </source>
</evidence>